<dbReference type="RefSeq" id="XP_009848951.1">
    <property type="nucleotide sequence ID" value="XM_009850649.1"/>
</dbReference>
<gene>
    <name evidence="2" type="ORF">NEUTE1DRAFT_135706</name>
</gene>
<name>F8MGD2_NEUT8</name>
<dbReference type="AlphaFoldDB" id="F8MGD2"/>
<accession>F8MGD2</accession>
<keyword evidence="3" id="KW-1185">Reference proteome</keyword>
<dbReference type="KEGG" id="nte:NEUTE1DRAFT135706"/>
<dbReference type="EMBL" id="GL891303">
    <property type="protein sequence ID" value="EGO58607.1"/>
    <property type="molecule type" value="Genomic_DNA"/>
</dbReference>
<dbReference type="GeneID" id="20825901"/>
<reference evidence="3" key="1">
    <citation type="journal article" date="2011" name="Genetics">
        <title>Massive changes in genome architecture accompany the transition to self-fertility in the filamentous fungus Neurospora tetrasperma.</title>
        <authorList>
            <person name="Ellison C.E."/>
            <person name="Stajich J.E."/>
            <person name="Jacobson D.J."/>
            <person name="Natvig D.O."/>
            <person name="Lapidus A."/>
            <person name="Foster B."/>
            <person name="Aerts A."/>
            <person name="Riley R."/>
            <person name="Lindquist E.A."/>
            <person name="Grigoriev I.V."/>
            <person name="Taylor J.W."/>
        </authorList>
    </citation>
    <scope>NUCLEOTIDE SEQUENCE [LARGE SCALE GENOMIC DNA]</scope>
    <source>
        <strain evidence="3">FGSC 2508 / P0657</strain>
    </source>
</reference>
<evidence type="ECO:0000313" key="3">
    <source>
        <dbReference type="Proteomes" id="UP000008065"/>
    </source>
</evidence>
<feature type="compositionally biased region" description="Polar residues" evidence="1">
    <location>
        <begin position="1"/>
        <end position="22"/>
    </location>
</feature>
<evidence type="ECO:0000313" key="2">
    <source>
        <dbReference type="EMBL" id="EGO58607.1"/>
    </source>
</evidence>
<feature type="region of interest" description="Disordered" evidence="1">
    <location>
        <begin position="1"/>
        <end position="23"/>
    </location>
</feature>
<feature type="region of interest" description="Disordered" evidence="1">
    <location>
        <begin position="65"/>
        <end position="126"/>
    </location>
</feature>
<dbReference type="VEuPathDB" id="FungiDB:NEUTE1DRAFT_135706"/>
<feature type="compositionally biased region" description="Polar residues" evidence="1">
    <location>
        <begin position="112"/>
        <end position="122"/>
    </location>
</feature>
<feature type="compositionally biased region" description="Polar residues" evidence="1">
    <location>
        <begin position="65"/>
        <end position="79"/>
    </location>
</feature>
<organism evidence="2 3">
    <name type="scientific">Neurospora tetrasperma (strain FGSC 2508 / ATCC MYA-4615 / P0657)</name>
    <dbReference type="NCBI Taxonomy" id="510951"/>
    <lineage>
        <taxon>Eukaryota</taxon>
        <taxon>Fungi</taxon>
        <taxon>Dikarya</taxon>
        <taxon>Ascomycota</taxon>
        <taxon>Pezizomycotina</taxon>
        <taxon>Sordariomycetes</taxon>
        <taxon>Sordariomycetidae</taxon>
        <taxon>Sordariales</taxon>
        <taxon>Sordariaceae</taxon>
        <taxon>Neurospora</taxon>
    </lineage>
</organism>
<dbReference type="OrthoDB" id="10540392at2759"/>
<sequence length="151" mass="16720">MAAATTTASHITQTVSRSSAIKQKQALPLPTHGFLDCVPKAVGEKKKNKRKYRRYAALGPCFQSKNNAPAWGSASTTELENLLDADGSVEGKDDDDYEADEEESVYSEDDSMSTVSTCSTPEYSGEWKQPEKQILVEVGDWNWKPVNINDW</sequence>
<protein>
    <submittedName>
        <fullName evidence="2">Uncharacterized protein</fullName>
    </submittedName>
</protein>
<feature type="compositionally biased region" description="Acidic residues" evidence="1">
    <location>
        <begin position="92"/>
        <end position="111"/>
    </location>
</feature>
<evidence type="ECO:0000256" key="1">
    <source>
        <dbReference type="SAM" id="MobiDB-lite"/>
    </source>
</evidence>
<dbReference type="HOGENOM" id="CLU_1731996_0_0_1"/>
<dbReference type="Proteomes" id="UP000008065">
    <property type="component" value="Unassembled WGS sequence"/>
</dbReference>
<proteinExistence type="predicted"/>